<gene>
    <name evidence="2" type="ORF">SAMN05446037_101561</name>
</gene>
<dbReference type="EMBL" id="FZOJ01000015">
    <property type="protein sequence ID" value="SNS64081.1"/>
    <property type="molecule type" value="Genomic_DNA"/>
</dbReference>
<accession>A0A239G4P9</accession>
<dbReference type="SUPFAM" id="SSF57997">
    <property type="entry name" value="Tropomyosin"/>
    <property type="match status" value="1"/>
</dbReference>
<dbReference type="OrthoDB" id="2088077at2"/>
<evidence type="ECO:0000256" key="1">
    <source>
        <dbReference type="SAM" id="Coils"/>
    </source>
</evidence>
<keyword evidence="3" id="KW-1185">Reference proteome</keyword>
<dbReference type="Gene3D" id="1.20.1480.30">
    <property type="entry name" value="Designed four-helix bundle protein"/>
    <property type="match status" value="1"/>
</dbReference>
<protein>
    <submittedName>
        <fullName evidence="2">Uncharacterized protein</fullName>
    </submittedName>
</protein>
<organism evidence="2 3">
    <name type="scientific">Anaerovirgula multivorans</name>
    <dbReference type="NCBI Taxonomy" id="312168"/>
    <lineage>
        <taxon>Bacteria</taxon>
        <taxon>Bacillati</taxon>
        <taxon>Bacillota</taxon>
        <taxon>Clostridia</taxon>
        <taxon>Peptostreptococcales</taxon>
        <taxon>Natronincolaceae</taxon>
        <taxon>Anaerovirgula</taxon>
    </lineage>
</organism>
<evidence type="ECO:0000313" key="2">
    <source>
        <dbReference type="EMBL" id="SNS64081.1"/>
    </source>
</evidence>
<keyword evidence="1" id="KW-0175">Coiled coil</keyword>
<sequence length="121" mass="14016">MEEKVMIREMFNDIITRLDVIQKEQQEMKSDLTETKNDLAEVKTDLAEVKIDLAEVKIDLTEVKTDLTEVKTDLLGVKNDVSKLQQSQETIRSYIFNVDKTLKNCEEDHRFIEALKKIANG</sequence>
<dbReference type="AlphaFoldDB" id="A0A239G4P9"/>
<reference evidence="2 3" key="1">
    <citation type="submission" date="2017-06" db="EMBL/GenBank/DDBJ databases">
        <authorList>
            <person name="Kim H.J."/>
            <person name="Triplett B.A."/>
        </authorList>
    </citation>
    <scope>NUCLEOTIDE SEQUENCE [LARGE SCALE GENOMIC DNA]</scope>
    <source>
        <strain evidence="2 3">SCA</strain>
    </source>
</reference>
<feature type="coiled-coil region" evidence="1">
    <location>
        <begin position="18"/>
        <end position="59"/>
    </location>
</feature>
<dbReference type="Proteomes" id="UP000198304">
    <property type="component" value="Unassembled WGS sequence"/>
</dbReference>
<proteinExistence type="predicted"/>
<name>A0A239G4P9_9FIRM</name>
<dbReference type="RefSeq" id="WP_089283709.1">
    <property type="nucleotide sequence ID" value="NZ_FZOJ01000015.1"/>
</dbReference>
<evidence type="ECO:0000313" key="3">
    <source>
        <dbReference type="Proteomes" id="UP000198304"/>
    </source>
</evidence>